<feature type="region of interest" description="Disordered" evidence="1">
    <location>
        <begin position="1"/>
        <end position="21"/>
    </location>
</feature>
<comment type="caution">
    <text evidence="2">The sequence shown here is derived from an EMBL/GenBank/DDBJ whole genome shotgun (WGS) entry which is preliminary data.</text>
</comment>
<evidence type="ECO:0000313" key="2">
    <source>
        <dbReference type="EMBL" id="EDO62345.1"/>
    </source>
</evidence>
<proteinExistence type="predicted"/>
<dbReference type="HOGENOM" id="CLU_1783503_0_0_9"/>
<reference evidence="2 3" key="2">
    <citation type="submission" date="2007-08" db="EMBL/GenBank/DDBJ databases">
        <authorList>
            <person name="Fulton L."/>
            <person name="Clifton S."/>
            <person name="Fulton B."/>
            <person name="Xu J."/>
            <person name="Minx P."/>
            <person name="Pepin K.H."/>
            <person name="Johnson M."/>
            <person name="Thiruvilangam P."/>
            <person name="Bhonagiri V."/>
            <person name="Nash W.E."/>
            <person name="Wang C."/>
            <person name="Mardis E.R."/>
            <person name="Wilson R.K."/>
        </authorList>
    </citation>
    <scope>NUCLEOTIDE SEQUENCE [LARGE SCALE GENOMIC DNA]</scope>
    <source>
        <strain evidence="2 3">DSM 753</strain>
    </source>
</reference>
<dbReference type="EMBL" id="ABCB02000016">
    <property type="protein sequence ID" value="EDO62345.1"/>
    <property type="molecule type" value="Genomic_DNA"/>
</dbReference>
<sequence>MLDGRGHDSLSPPAARGRAAQHRQVIRLGAAGGKDNFPRLGAQGNGYRLPGMGDLSLGLQPLFMQRGRIAIALGHQLQHLFRAFFAHPGGGAVVQIDFLQESPSSRYELISLFSGLDGPEFLKTGLLYNKYKNQANKFAWQKKTE</sequence>
<gene>
    <name evidence="2" type="ORF">CLOLEP_01207</name>
</gene>
<reference evidence="2 3" key="1">
    <citation type="submission" date="2007-08" db="EMBL/GenBank/DDBJ databases">
        <title>Draft genome sequence of Clostridium leptum (DSM 753).</title>
        <authorList>
            <person name="Sudarsanam P."/>
            <person name="Ley R."/>
            <person name="Guruge J."/>
            <person name="Turnbaugh P.J."/>
            <person name="Mahowald M."/>
            <person name="Liep D."/>
            <person name="Gordon J."/>
        </authorList>
    </citation>
    <scope>NUCLEOTIDE SEQUENCE [LARGE SCALE GENOMIC DNA]</scope>
    <source>
        <strain evidence="2 3">DSM 753</strain>
    </source>
</reference>
<protein>
    <submittedName>
        <fullName evidence="2">Uncharacterized protein</fullName>
    </submittedName>
</protein>
<name>A7VRM3_9FIRM</name>
<organism evidence="2 3">
    <name type="scientific">[Clostridium] leptum DSM 753</name>
    <dbReference type="NCBI Taxonomy" id="428125"/>
    <lineage>
        <taxon>Bacteria</taxon>
        <taxon>Bacillati</taxon>
        <taxon>Bacillota</taxon>
        <taxon>Clostridia</taxon>
        <taxon>Eubacteriales</taxon>
        <taxon>Oscillospiraceae</taxon>
        <taxon>Oscillospiraceae incertae sedis</taxon>
    </lineage>
</organism>
<accession>A7VRM3</accession>
<evidence type="ECO:0000313" key="3">
    <source>
        <dbReference type="Proteomes" id="UP000003490"/>
    </source>
</evidence>
<dbReference type="Proteomes" id="UP000003490">
    <property type="component" value="Unassembled WGS sequence"/>
</dbReference>
<dbReference type="AlphaFoldDB" id="A7VRM3"/>
<evidence type="ECO:0000256" key="1">
    <source>
        <dbReference type="SAM" id="MobiDB-lite"/>
    </source>
</evidence>